<feature type="region of interest" description="Disordered" evidence="1">
    <location>
        <begin position="101"/>
        <end position="160"/>
    </location>
</feature>
<comment type="caution">
    <text evidence="2">The sequence shown here is derived from an EMBL/GenBank/DDBJ whole genome shotgun (WGS) entry which is preliminary data.</text>
</comment>
<dbReference type="EMBL" id="BART01037080">
    <property type="protein sequence ID" value="GAH05561.1"/>
    <property type="molecule type" value="Genomic_DNA"/>
</dbReference>
<reference evidence="2" key="1">
    <citation type="journal article" date="2014" name="Front. Microbiol.">
        <title>High frequency of phylogenetically diverse reductive dehalogenase-homologous genes in deep subseafloor sedimentary metagenomes.</title>
        <authorList>
            <person name="Kawai M."/>
            <person name="Futagami T."/>
            <person name="Toyoda A."/>
            <person name="Takaki Y."/>
            <person name="Nishi S."/>
            <person name="Hori S."/>
            <person name="Arai W."/>
            <person name="Tsubouchi T."/>
            <person name="Morono Y."/>
            <person name="Uchiyama I."/>
            <person name="Ito T."/>
            <person name="Fujiyama A."/>
            <person name="Inagaki F."/>
            <person name="Takami H."/>
        </authorList>
    </citation>
    <scope>NUCLEOTIDE SEQUENCE</scope>
    <source>
        <strain evidence="2">Expedition CK06-06</strain>
    </source>
</reference>
<accession>X1CBK3</accession>
<evidence type="ECO:0000313" key="2">
    <source>
        <dbReference type="EMBL" id="GAH05561.1"/>
    </source>
</evidence>
<feature type="non-terminal residue" evidence="2">
    <location>
        <position position="1"/>
    </location>
</feature>
<feature type="non-terminal residue" evidence="2">
    <location>
        <position position="160"/>
    </location>
</feature>
<organism evidence="2">
    <name type="scientific">marine sediment metagenome</name>
    <dbReference type="NCBI Taxonomy" id="412755"/>
    <lineage>
        <taxon>unclassified sequences</taxon>
        <taxon>metagenomes</taxon>
        <taxon>ecological metagenomes</taxon>
    </lineage>
</organism>
<sequence length="160" mass="18420">ARFNTQQMNQGNDQSLYESSRQFEDWRRGFLDTLRADPTRNWIRIHQTENAVNQFQETIERNKGGLTTGGVNPYSVDRLQERGYTRGAALETLREIEENRQAVLEGEDRTEQGGQDWSRVPEKERMALLADRDATRWVGQEGEVSGRKPTTPATPQWLAP</sequence>
<name>X1CBK3_9ZZZZ</name>
<protein>
    <submittedName>
        <fullName evidence="2">Uncharacterized protein</fullName>
    </submittedName>
</protein>
<evidence type="ECO:0000256" key="1">
    <source>
        <dbReference type="SAM" id="MobiDB-lite"/>
    </source>
</evidence>
<dbReference type="AlphaFoldDB" id="X1CBK3"/>
<feature type="compositionally biased region" description="Basic and acidic residues" evidence="1">
    <location>
        <begin position="101"/>
        <end position="111"/>
    </location>
</feature>
<gene>
    <name evidence="2" type="ORF">S01H4_62221</name>
</gene>
<proteinExistence type="predicted"/>
<feature type="compositionally biased region" description="Basic and acidic residues" evidence="1">
    <location>
        <begin position="119"/>
        <end position="135"/>
    </location>
</feature>